<protein>
    <recommendedName>
        <fullName evidence="4">DUF5316 domain-containing protein</fullName>
    </recommendedName>
</protein>
<evidence type="ECO:0000313" key="3">
    <source>
        <dbReference type="Proteomes" id="UP000304148"/>
    </source>
</evidence>
<dbReference type="RefSeq" id="WP_138185505.1">
    <property type="nucleotide sequence ID" value="NZ_LS992241.1"/>
</dbReference>
<dbReference type="InterPro" id="IPR035167">
    <property type="entry name" value="DUF5316"/>
</dbReference>
<dbReference type="Pfam" id="PF17247">
    <property type="entry name" value="DUF5316"/>
    <property type="match status" value="1"/>
</dbReference>
<dbReference type="EMBL" id="LS992241">
    <property type="protein sequence ID" value="SYX83401.1"/>
    <property type="molecule type" value="Genomic_DNA"/>
</dbReference>
<proteinExistence type="predicted"/>
<keyword evidence="1" id="KW-1133">Transmembrane helix</keyword>
<dbReference type="Proteomes" id="UP000304148">
    <property type="component" value="Chromosome"/>
</dbReference>
<evidence type="ECO:0008006" key="4">
    <source>
        <dbReference type="Google" id="ProtNLM"/>
    </source>
</evidence>
<keyword evidence="1" id="KW-0812">Transmembrane</keyword>
<reference evidence="3" key="1">
    <citation type="submission" date="2018-08" db="EMBL/GenBank/DDBJ databases">
        <authorList>
            <person name="Chevrot R."/>
        </authorList>
    </citation>
    <scope>NUCLEOTIDE SEQUENCE [LARGE SCALE GENOMIC DNA]</scope>
</reference>
<sequence>MKMKWLGIACGSCLLLTLILVSVASLTTTGKWLGLTAAILIGIGALLFGVFADPNQARYIHHTSSKDERQNRERWGTLFLIMSTPFIVLSLILLAISQ</sequence>
<dbReference type="AlphaFoldDB" id="A0A383R9S4"/>
<name>A0A383R9S4_PAEAL</name>
<evidence type="ECO:0000256" key="1">
    <source>
        <dbReference type="SAM" id="Phobius"/>
    </source>
</evidence>
<feature type="transmembrane region" description="Helical" evidence="1">
    <location>
        <begin position="35"/>
        <end position="54"/>
    </location>
</feature>
<organism evidence="2 3">
    <name type="scientific">Paenibacillus alvei</name>
    <name type="common">Bacillus alvei</name>
    <dbReference type="NCBI Taxonomy" id="44250"/>
    <lineage>
        <taxon>Bacteria</taxon>
        <taxon>Bacillati</taxon>
        <taxon>Bacillota</taxon>
        <taxon>Bacilli</taxon>
        <taxon>Bacillales</taxon>
        <taxon>Paenibacillaceae</taxon>
        <taxon>Paenibacillus</taxon>
    </lineage>
</organism>
<keyword evidence="1" id="KW-0472">Membrane</keyword>
<gene>
    <name evidence="2" type="ORF">PBLR_11823</name>
</gene>
<feature type="transmembrane region" description="Helical" evidence="1">
    <location>
        <begin position="75"/>
        <end position="96"/>
    </location>
</feature>
<accession>A0A383R9S4</accession>
<evidence type="ECO:0000313" key="2">
    <source>
        <dbReference type="EMBL" id="SYX83401.1"/>
    </source>
</evidence>